<sequence length="982" mass="109255">MPRGPVITESEVLTNPFLPVFKTGKEMLSSDGTETVSTTGTGRSPTRYKGLEEILNEDGTLDVFARFARGVGEGRYKDNQVLLGLVVTIQLATERRIRGMGMQNFKYPPAFREWGALIRMSSPRTYRNIAQEFRMESECSIKNRESKRPRFPIGITDETFDNLKNYCDSYGYPPNYPLCISVDDTKLLPVMHPIYNGLEKIWMLVGLPGTKLLTVATPDELERLMDMDHSPATKIKAPELVVDQLAAMNGLVERRYRFISTSQTGNIFINTQDAPHARKTGRNNIFSGARGLILGDFPVYYKQLLDLAVSIDDPPLYERDVIRADKQDDRAANRVFSAATLQKLTENTDENMGLIVYLFVIGDLVDAYESRSMTHANRAKAALRAQLFLDTWKQFLKKQGYSQARHYLSPAADNIYHMLVDGLLGLIIIHRDHLPCPTIPLLPWKNDSTVGNEHIFAALRDHFPDMTLAQVMFAVPHLRATMQAAKAALFSKASLKDSARGYSFFDTSDDTSINFANLVTFPTDQELTALYGEAIEENHLLWSLLNPVPSHRSDPAATEDAIVDLAMEDELQHALTAVQAVVGLRRGEEEEVDACAYAAAALVIDNLARIDDLPELEDPEQLEQSRKDIARIIKMTPETVEALPMGLKTSFGGSSAFTVAMASQSSPSSSISNVTTTELEPLVSIQEQNQTEHARKGVQSYKAGCKRAGPQDKAAVDAGKKKNAEPTPVQVLARRIQAVAMLRMRPQQQEFAPTAVRRRRTVLKPLWCHADVAEAGIAPLTPLKANDHIFVIEKDDILLARVITIYSKGGGKAGKHEYVPSVDFIGHVSYVFVQTFAYSGGQIFQCLHSASATLGISQYAHLPNGSILLRIPDKFTFKCNVAEELQKEKKGLVLAVITLNTVQQYGQTNANIADIEEEDNVQMMFRFCGFDVGSSTFLTFNFRHQNHVQPYPAKVKALQPGPPTVPRVGYLEFSSQRKVGYK</sequence>
<protein>
    <submittedName>
        <fullName evidence="1">Uncharacterized protein</fullName>
    </submittedName>
</protein>
<dbReference type="Proteomes" id="UP001218218">
    <property type="component" value="Unassembled WGS sequence"/>
</dbReference>
<dbReference type="AlphaFoldDB" id="A0AAD6ZDH1"/>
<evidence type="ECO:0000313" key="2">
    <source>
        <dbReference type="Proteomes" id="UP001218218"/>
    </source>
</evidence>
<accession>A0AAD6ZDH1</accession>
<comment type="caution">
    <text evidence="1">The sequence shown here is derived from an EMBL/GenBank/DDBJ whole genome shotgun (WGS) entry which is preliminary data.</text>
</comment>
<evidence type="ECO:0000313" key="1">
    <source>
        <dbReference type="EMBL" id="KAJ7318539.1"/>
    </source>
</evidence>
<dbReference type="EMBL" id="JARIHO010000057">
    <property type="protein sequence ID" value="KAJ7318539.1"/>
    <property type="molecule type" value="Genomic_DNA"/>
</dbReference>
<reference evidence="1" key="1">
    <citation type="submission" date="2023-03" db="EMBL/GenBank/DDBJ databases">
        <title>Massive genome expansion in bonnet fungi (Mycena s.s.) driven by repeated elements and novel gene families across ecological guilds.</title>
        <authorList>
            <consortium name="Lawrence Berkeley National Laboratory"/>
            <person name="Harder C.B."/>
            <person name="Miyauchi S."/>
            <person name="Viragh M."/>
            <person name="Kuo A."/>
            <person name="Thoen E."/>
            <person name="Andreopoulos B."/>
            <person name="Lu D."/>
            <person name="Skrede I."/>
            <person name="Drula E."/>
            <person name="Henrissat B."/>
            <person name="Morin E."/>
            <person name="Kohler A."/>
            <person name="Barry K."/>
            <person name="LaButti K."/>
            <person name="Morin E."/>
            <person name="Salamov A."/>
            <person name="Lipzen A."/>
            <person name="Mereny Z."/>
            <person name="Hegedus B."/>
            <person name="Baldrian P."/>
            <person name="Stursova M."/>
            <person name="Weitz H."/>
            <person name="Taylor A."/>
            <person name="Grigoriev I.V."/>
            <person name="Nagy L.G."/>
            <person name="Martin F."/>
            <person name="Kauserud H."/>
        </authorList>
    </citation>
    <scope>NUCLEOTIDE SEQUENCE</scope>
    <source>
        <strain evidence="1">CBHHK002</strain>
    </source>
</reference>
<proteinExistence type="predicted"/>
<name>A0AAD6ZDH1_9AGAR</name>
<gene>
    <name evidence="1" type="ORF">DFH08DRAFT_819813</name>
</gene>
<keyword evidence="2" id="KW-1185">Reference proteome</keyword>
<organism evidence="1 2">
    <name type="scientific">Mycena albidolilacea</name>
    <dbReference type="NCBI Taxonomy" id="1033008"/>
    <lineage>
        <taxon>Eukaryota</taxon>
        <taxon>Fungi</taxon>
        <taxon>Dikarya</taxon>
        <taxon>Basidiomycota</taxon>
        <taxon>Agaricomycotina</taxon>
        <taxon>Agaricomycetes</taxon>
        <taxon>Agaricomycetidae</taxon>
        <taxon>Agaricales</taxon>
        <taxon>Marasmiineae</taxon>
        <taxon>Mycenaceae</taxon>
        <taxon>Mycena</taxon>
    </lineage>
</organism>